<dbReference type="AlphaFoldDB" id="A0A1L5PAL1"/>
<protein>
    <submittedName>
        <fullName evidence="1">Uncharacterized protein</fullName>
    </submittedName>
</protein>
<evidence type="ECO:0000313" key="1">
    <source>
        <dbReference type="EMBL" id="APO77198.1"/>
    </source>
</evidence>
<organism evidence="1 2">
    <name type="scientific">Rhizobium etli 8C-3</name>
    <dbReference type="NCBI Taxonomy" id="538025"/>
    <lineage>
        <taxon>Bacteria</taxon>
        <taxon>Pseudomonadati</taxon>
        <taxon>Pseudomonadota</taxon>
        <taxon>Alphaproteobacteria</taxon>
        <taxon>Hyphomicrobiales</taxon>
        <taxon>Rhizobiaceae</taxon>
        <taxon>Rhizobium/Agrobacterium group</taxon>
        <taxon>Rhizobium</taxon>
    </lineage>
</organism>
<sequence>MAPPVKSTAKVDPIKGNEGLLKALRTQSELTINLRDIHVPTFPFPSPEIEERYKTWRAVRLPGQMFVSS</sequence>
<geneLocation type="plasmid" evidence="2">
    <name>prsp8c3a</name>
</geneLocation>
<dbReference type="Proteomes" id="UP000185109">
    <property type="component" value="Plasmid pRsp8C3a"/>
</dbReference>
<name>A0A1L5PAL1_RHIET</name>
<proteinExistence type="predicted"/>
<dbReference type="EMBL" id="CP017242">
    <property type="protein sequence ID" value="APO77198.1"/>
    <property type="molecule type" value="Genomic_DNA"/>
</dbReference>
<keyword evidence="1" id="KW-0614">Plasmid</keyword>
<reference evidence="1 2" key="1">
    <citation type="submission" date="2016-09" db="EMBL/GenBank/DDBJ databases">
        <title>The complete genome sequences of Rhizobium gallicum, symbiovars gallicum and phaseoli, symbionts associated to common bean (Phaseolus vulgaris).</title>
        <authorList>
            <person name="Bustos P."/>
            <person name="Santamaria R.I."/>
            <person name="Perez-Carrascal O.M."/>
            <person name="Juarez S."/>
            <person name="Lozano L."/>
            <person name="Martinez-Flores I."/>
            <person name="Martinez-Romero E."/>
            <person name="Cevallos M."/>
            <person name="Romero D."/>
            <person name="Davila G."/>
            <person name="Gonzalez V."/>
        </authorList>
    </citation>
    <scope>NUCLEOTIDE SEQUENCE [LARGE SCALE GENOMIC DNA]</scope>
    <source>
        <strain evidence="1 2">8C-3</strain>
        <plasmid evidence="2">Plasmid prsp8c3a</plasmid>
    </source>
</reference>
<evidence type="ECO:0000313" key="2">
    <source>
        <dbReference type="Proteomes" id="UP000185109"/>
    </source>
</evidence>
<accession>A0A1L5PAL1</accession>
<gene>
    <name evidence="1" type="ORF">AM571_PA00317</name>
</gene>